<sequence length="287" mass="32629">MEVLHKRTQPKWRPKQNALYQLNETNCIIWVESFSWETCQIDGRDVEFKKIQVYAACSQLPVDPPTNCIHMELGYYIDLPGKKEIIEKNDMKILQEKPFPFFKEGQLPLKILLEKIRPESWKCTEDTNPKEISFRKIAMPIEDSCPFSFDKVGEEDCTFYFKATQEETIELRVPYKKVLAASYSGSSAQLVNVQPSKNRHKESTPADTYTSMMRLVSTHSDSSSLSLKRDVQLSQQTRCNESSQVPDAALRDGEEDSAASSSDKLVAAGLSQSQKKTGDESLTVKQP</sequence>
<feature type="compositionally biased region" description="Polar residues" evidence="1">
    <location>
        <begin position="232"/>
        <end position="245"/>
    </location>
</feature>
<accession>A0A2G8JHX5</accession>
<name>A0A2G8JHX5_STIJA</name>
<evidence type="ECO:0000313" key="2">
    <source>
        <dbReference type="EMBL" id="PIK35343.1"/>
    </source>
</evidence>
<evidence type="ECO:0000313" key="3">
    <source>
        <dbReference type="Proteomes" id="UP000230750"/>
    </source>
</evidence>
<keyword evidence="3" id="KW-1185">Reference proteome</keyword>
<reference evidence="2 3" key="1">
    <citation type="journal article" date="2017" name="PLoS Biol.">
        <title>The sea cucumber genome provides insights into morphological evolution and visceral regeneration.</title>
        <authorList>
            <person name="Zhang X."/>
            <person name="Sun L."/>
            <person name="Yuan J."/>
            <person name="Sun Y."/>
            <person name="Gao Y."/>
            <person name="Zhang L."/>
            <person name="Li S."/>
            <person name="Dai H."/>
            <person name="Hamel J.F."/>
            <person name="Liu C."/>
            <person name="Yu Y."/>
            <person name="Liu S."/>
            <person name="Lin W."/>
            <person name="Guo K."/>
            <person name="Jin S."/>
            <person name="Xu P."/>
            <person name="Storey K.B."/>
            <person name="Huan P."/>
            <person name="Zhang T."/>
            <person name="Zhou Y."/>
            <person name="Zhang J."/>
            <person name="Lin C."/>
            <person name="Li X."/>
            <person name="Xing L."/>
            <person name="Huo D."/>
            <person name="Sun M."/>
            <person name="Wang L."/>
            <person name="Mercier A."/>
            <person name="Li F."/>
            <person name="Yang H."/>
            <person name="Xiang J."/>
        </authorList>
    </citation>
    <scope>NUCLEOTIDE SEQUENCE [LARGE SCALE GENOMIC DNA]</scope>
    <source>
        <strain evidence="2">Shaxun</strain>
        <tissue evidence="2">Muscle</tissue>
    </source>
</reference>
<proteinExistence type="predicted"/>
<dbReference type="Proteomes" id="UP000230750">
    <property type="component" value="Unassembled WGS sequence"/>
</dbReference>
<feature type="region of interest" description="Disordered" evidence="1">
    <location>
        <begin position="220"/>
        <end position="287"/>
    </location>
</feature>
<protein>
    <submittedName>
        <fullName evidence="2">Uncharacterized protein</fullName>
    </submittedName>
</protein>
<comment type="caution">
    <text evidence="2">The sequence shown here is derived from an EMBL/GenBank/DDBJ whole genome shotgun (WGS) entry which is preliminary data.</text>
</comment>
<evidence type="ECO:0000256" key="1">
    <source>
        <dbReference type="SAM" id="MobiDB-lite"/>
    </source>
</evidence>
<dbReference type="EMBL" id="MRZV01001924">
    <property type="protein sequence ID" value="PIK35343.1"/>
    <property type="molecule type" value="Genomic_DNA"/>
</dbReference>
<organism evidence="2 3">
    <name type="scientific">Stichopus japonicus</name>
    <name type="common">Sea cucumber</name>
    <dbReference type="NCBI Taxonomy" id="307972"/>
    <lineage>
        <taxon>Eukaryota</taxon>
        <taxon>Metazoa</taxon>
        <taxon>Echinodermata</taxon>
        <taxon>Eleutherozoa</taxon>
        <taxon>Echinozoa</taxon>
        <taxon>Holothuroidea</taxon>
        <taxon>Aspidochirotacea</taxon>
        <taxon>Aspidochirotida</taxon>
        <taxon>Stichopodidae</taxon>
        <taxon>Apostichopus</taxon>
    </lineage>
</organism>
<dbReference type="AlphaFoldDB" id="A0A2G8JHX5"/>
<gene>
    <name evidence="2" type="ORF">BSL78_27828</name>
</gene>